<feature type="region of interest" description="Disordered" evidence="2">
    <location>
        <begin position="43"/>
        <end position="64"/>
    </location>
</feature>
<keyword evidence="1" id="KW-0175">Coiled coil</keyword>
<evidence type="ECO:0000313" key="3">
    <source>
        <dbReference type="EMBL" id="VVC32498.1"/>
    </source>
</evidence>
<name>A0A5E4MJT5_9HEMI</name>
<evidence type="ECO:0000256" key="2">
    <source>
        <dbReference type="SAM" id="MobiDB-lite"/>
    </source>
</evidence>
<dbReference type="AlphaFoldDB" id="A0A5E4MJT5"/>
<protein>
    <recommendedName>
        <fullName evidence="5">Kinetochore protein SPC25</fullName>
    </recommendedName>
</protein>
<sequence length="321" mass="38111">MEKYIVYKKKFKVCDYDDDTIKIDFEESKIKDNGNVKKETIEEKNKKKHIGGKEADGTKRANRRNITKKGQFSKKLFIEYRYKELYLSFPIHVMASVLDLNIDNIIDEYELSYKNFNDNFVEEITQHINEQLKEYEEKIKEHVNILKQTTDINNKVSENREQLKTLNEKIESTRQLLQTERDRLETEAGHCKDLEVEVNKLQDMVNKNQMELTQVSKESKKSMQKLKKEIDLFKNGVKKFEQYLQLSMNIENNNEQFAVVTVSMKNTKNRSNYNIVIEDNNNDYKIIDIAPRDEKASKATELYYQTKDIQGMLAFLYMTKE</sequence>
<proteinExistence type="predicted"/>
<organism evidence="3 4">
    <name type="scientific">Cinara cedri</name>
    <dbReference type="NCBI Taxonomy" id="506608"/>
    <lineage>
        <taxon>Eukaryota</taxon>
        <taxon>Metazoa</taxon>
        <taxon>Ecdysozoa</taxon>
        <taxon>Arthropoda</taxon>
        <taxon>Hexapoda</taxon>
        <taxon>Insecta</taxon>
        <taxon>Pterygota</taxon>
        <taxon>Neoptera</taxon>
        <taxon>Paraneoptera</taxon>
        <taxon>Hemiptera</taxon>
        <taxon>Sternorrhyncha</taxon>
        <taxon>Aphidomorpha</taxon>
        <taxon>Aphidoidea</taxon>
        <taxon>Aphididae</taxon>
        <taxon>Lachninae</taxon>
        <taxon>Cinara</taxon>
    </lineage>
</organism>
<feature type="compositionally biased region" description="Basic and acidic residues" evidence="2">
    <location>
        <begin position="43"/>
        <end position="59"/>
    </location>
</feature>
<dbReference type="EMBL" id="CABPRJ010000956">
    <property type="protein sequence ID" value="VVC32498.1"/>
    <property type="molecule type" value="Genomic_DNA"/>
</dbReference>
<dbReference type="Proteomes" id="UP000325440">
    <property type="component" value="Unassembled WGS sequence"/>
</dbReference>
<dbReference type="Gene3D" id="1.10.287.1490">
    <property type="match status" value="1"/>
</dbReference>
<evidence type="ECO:0000256" key="1">
    <source>
        <dbReference type="SAM" id="Coils"/>
    </source>
</evidence>
<dbReference type="OrthoDB" id="6604931at2759"/>
<feature type="coiled-coil region" evidence="1">
    <location>
        <begin position="121"/>
        <end position="218"/>
    </location>
</feature>
<evidence type="ECO:0008006" key="5">
    <source>
        <dbReference type="Google" id="ProtNLM"/>
    </source>
</evidence>
<gene>
    <name evidence="3" type="ORF">CINCED_3A022879</name>
</gene>
<keyword evidence="4" id="KW-1185">Reference proteome</keyword>
<reference evidence="3 4" key="1">
    <citation type="submission" date="2019-08" db="EMBL/GenBank/DDBJ databases">
        <authorList>
            <person name="Alioto T."/>
            <person name="Alioto T."/>
            <person name="Gomez Garrido J."/>
        </authorList>
    </citation>
    <scope>NUCLEOTIDE SEQUENCE [LARGE SCALE GENOMIC DNA]</scope>
</reference>
<evidence type="ECO:0000313" key="4">
    <source>
        <dbReference type="Proteomes" id="UP000325440"/>
    </source>
</evidence>
<accession>A0A5E4MJT5</accession>